<proteinExistence type="predicted"/>
<dbReference type="EMBL" id="CADCUQ010000386">
    <property type="protein sequence ID" value="CAA9400770.1"/>
    <property type="molecule type" value="Genomic_DNA"/>
</dbReference>
<protein>
    <submittedName>
        <fullName evidence="2">Uncharacterized protein</fullName>
    </submittedName>
</protein>
<dbReference type="AlphaFoldDB" id="A0A6J4P0E8"/>
<sequence>CRAAAAAVACDLPPFRRPRTVGRGGTGIAREPHTIVRAAPGPRSG</sequence>
<evidence type="ECO:0000256" key="1">
    <source>
        <dbReference type="SAM" id="MobiDB-lite"/>
    </source>
</evidence>
<organism evidence="2">
    <name type="scientific">uncultured Phycisphaerae bacterium</name>
    <dbReference type="NCBI Taxonomy" id="904963"/>
    <lineage>
        <taxon>Bacteria</taxon>
        <taxon>Pseudomonadati</taxon>
        <taxon>Planctomycetota</taxon>
        <taxon>Phycisphaerae</taxon>
        <taxon>environmental samples</taxon>
    </lineage>
</organism>
<name>A0A6J4P0E8_9BACT</name>
<gene>
    <name evidence="2" type="ORF">AVDCRST_MAG64-1776</name>
</gene>
<feature type="non-terminal residue" evidence="2">
    <location>
        <position position="45"/>
    </location>
</feature>
<feature type="region of interest" description="Disordered" evidence="1">
    <location>
        <begin position="18"/>
        <end position="45"/>
    </location>
</feature>
<accession>A0A6J4P0E8</accession>
<evidence type="ECO:0000313" key="2">
    <source>
        <dbReference type="EMBL" id="CAA9400770.1"/>
    </source>
</evidence>
<feature type="non-terminal residue" evidence="2">
    <location>
        <position position="1"/>
    </location>
</feature>
<reference evidence="2" key="1">
    <citation type="submission" date="2020-02" db="EMBL/GenBank/DDBJ databases">
        <authorList>
            <person name="Meier V. D."/>
        </authorList>
    </citation>
    <scope>NUCLEOTIDE SEQUENCE</scope>
    <source>
        <strain evidence="2">AVDCRST_MAG64</strain>
    </source>
</reference>